<protein>
    <submittedName>
        <fullName evidence="1">Uncharacterized protein</fullName>
    </submittedName>
</protein>
<accession>A0ABV5AKE3</accession>
<evidence type="ECO:0000313" key="1">
    <source>
        <dbReference type="EMBL" id="MFB5192711.1"/>
    </source>
</evidence>
<proteinExistence type="predicted"/>
<keyword evidence="2" id="KW-1185">Reference proteome</keyword>
<reference evidence="1 2" key="1">
    <citation type="journal article" date="2024" name="Int. J. Mol. Sci.">
        <title>Exploration of Alicyclobacillus spp. Genome in Search of Antibiotic Resistance.</title>
        <authorList>
            <person name="Bucka-Kolendo J."/>
            <person name="Kiousi D.E."/>
            <person name="Dekowska A."/>
            <person name="Mikolajczuk-Szczyrba A."/>
            <person name="Karadedos D.M."/>
            <person name="Michael P."/>
            <person name="Galanis A."/>
            <person name="Sokolowska B."/>
        </authorList>
    </citation>
    <scope>NUCLEOTIDE SEQUENCE [LARGE SCALE GENOMIC DNA]</scope>
    <source>
        <strain evidence="1 2">KKP 3000</strain>
    </source>
</reference>
<dbReference type="RefSeq" id="WP_275474221.1">
    <property type="nucleotide sequence ID" value="NZ_CP162940.1"/>
</dbReference>
<evidence type="ECO:0000313" key="2">
    <source>
        <dbReference type="Proteomes" id="UP001579974"/>
    </source>
</evidence>
<name>A0ABV5AKE3_9BACL</name>
<dbReference type="Proteomes" id="UP001579974">
    <property type="component" value="Unassembled WGS sequence"/>
</dbReference>
<comment type="caution">
    <text evidence="1">The sequence shown here is derived from an EMBL/GenBank/DDBJ whole genome shotgun (WGS) entry which is preliminary data.</text>
</comment>
<organism evidence="1 2">
    <name type="scientific">Alicyclobacillus fastidiosus</name>
    <dbReference type="NCBI Taxonomy" id="392011"/>
    <lineage>
        <taxon>Bacteria</taxon>
        <taxon>Bacillati</taxon>
        <taxon>Bacillota</taxon>
        <taxon>Bacilli</taxon>
        <taxon>Bacillales</taxon>
        <taxon>Alicyclobacillaceae</taxon>
        <taxon>Alicyclobacillus</taxon>
    </lineage>
</organism>
<dbReference type="EMBL" id="JBDXSU010000026">
    <property type="protein sequence ID" value="MFB5192711.1"/>
    <property type="molecule type" value="Genomic_DNA"/>
</dbReference>
<gene>
    <name evidence="1" type="ORF">KKP3000_001920</name>
</gene>
<sequence length="63" mass="7524">MAGERKFVWFNLEKESEEYEEANSMQFSTEVKKWLSERVKRKKALQRRPSELTIDTSKLGGER</sequence>